<dbReference type="Proteomes" id="UP001597191">
    <property type="component" value="Unassembled WGS sequence"/>
</dbReference>
<organism evidence="2 3">
    <name type="scientific">Lapidilactobacillus gannanensis</name>
    <dbReference type="NCBI Taxonomy" id="2486002"/>
    <lineage>
        <taxon>Bacteria</taxon>
        <taxon>Bacillati</taxon>
        <taxon>Bacillota</taxon>
        <taxon>Bacilli</taxon>
        <taxon>Lactobacillales</taxon>
        <taxon>Lactobacillaceae</taxon>
        <taxon>Lapidilactobacillus</taxon>
    </lineage>
</organism>
<dbReference type="EMBL" id="JBHTOH010000018">
    <property type="protein sequence ID" value="MFD1410612.1"/>
    <property type="molecule type" value="Genomic_DNA"/>
</dbReference>
<accession>A0ABW4BNV5</accession>
<protein>
    <submittedName>
        <fullName evidence="2">YopX family protein</fullName>
    </submittedName>
</protein>
<dbReference type="InterPro" id="IPR023385">
    <property type="entry name" value="YopX-like_C"/>
</dbReference>
<name>A0ABW4BNV5_9LACO</name>
<gene>
    <name evidence="2" type="ORF">ACFQ4R_03150</name>
</gene>
<evidence type="ECO:0000259" key="1">
    <source>
        <dbReference type="Pfam" id="PF09643"/>
    </source>
</evidence>
<evidence type="ECO:0000313" key="2">
    <source>
        <dbReference type="EMBL" id="MFD1410612.1"/>
    </source>
</evidence>
<dbReference type="RefSeq" id="WP_125651287.1">
    <property type="nucleotide sequence ID" value="NZ_JBHTOH010000018.1"/>
</dbReference>
<proteinExistence type="predicted"/>
<evidence type="ECO:0000313" key="3">
    <source>
        <dbReference type="Proteomes" id="UP001597191"/>
    </source>
</evidence>
<keyword evidence="3" id="KW-1185">Reference proteome</keyword>
<sequence length="98" mass="10871">MEPVVADWVISRENDDYKGSSSSKTEVTLFTGLYDAIGNEVYEGDILRGFDDTIYLIGFDNGSFEAAFDGNCACDAYEICDSSEIIGNKYQNPELLEE</sequence>
<comment type="caution">
    <text evidence="2">The sequence shown here is derived from an EMBL/GenBank/DDBJ whole genome shotgun (WGS) entry which is preliminary data.</text>
</comment>
<feature type="domain" description="YopX protein" evidence="1">
    <location>
        <begin position="11"/>
        <end position="97"/>
    </location>
</feature>
<dbReference type="SUPFAM" id="SSF159006">
    <property type="entry name" value="YopX-like"/>
    <property type="match status" value="1"/>
</dbReference>
<reference evidence="3" key="1">
    <citation type="journal article" date="2019" name="Int. J. Syst. Evol. Microbiol.">
        <title>The Global Catalogue of Microorganisms (GCM) 10K type strain sequencing project: providing services to taxonomists for standard genome sequencing and annotation.</title>
        <authorList>
            <consortium name="The Broad Institute Genomics Platform"/>
            <consortium name="The Broad Institute Genome Sequencing Center for Infectious Disease"/>
            <person name="Wu L."/>
            <person name="Ma J."/>
        </authorList>
    </citation>
    <scope>NUCLEOTIDE SEQUENCE [LARGE SCALE GENOMIC DNA]</scope>
    <source>
        <strain evidence="3">CCM 8937</strain>
    </source>
</reference>
<dbReference type="InterPro" id="IPR019096">
    <property type="entry name" value="YopX_protein"/>
</dbReference>
<dbReference type="Pfam" id="PF09643">
    <property type="entry name" value="YopX"/>
    <property type="match status" value="1"/>
</dbReference>
<dbReference type="Gene3D" id="2.30.30.290">
    <property type="entry name" value="YopX-like domains"/>
    <property type="match status" value="1"/>
</dbReference>